<feature type="region of interest" description="Disordered" evidence="4">
    <location>
        <begin position="117"/>
        <end position="136"/>
    </location>
</feature>
<dbReference type="InterPro" id="IPR006357">
    <property type="entry name" value="HAD-SF_hydro_IIA"/>
</dbReference>
<dbReference type="GO" id="GO:0005739">
    <property type="term" value="C:mitochondrion"/>
    <property type="evidence" value="ECO:0007669"/>
    <property type="project" value="TreeGrafter"/>
</dbReference>
<evidence type="ECO:0000256" key="3">
    <source>
        <dbReference type="ARBA" id="ARBA00069384"/>
    </source>
</evidence>
<evidence type="ECO:0000313" key="6">
    <source>
        <dbReference type="Proteomes" id="UP000694420"/>
    </source>
</evidence>
<dbReference type="Pfam" id="PF13344">
    <property type="entry name" value="Hydrolase_6"/>
    <property type="match status" value="1"/>
</dbReference>
<dbReference type="PANTHER" id="PTHR14269:SF17">
    <property type="entry name" value="HALOACID DEHALOGENASE-LIKE HYDROLASE DOMAIN-CONTAINING 5"/>
    <property type="match status" value="1"/>
</dbReference>
<evidence type="ECO:0000256" key="1">
    <source>
        <dbReference type="ARBA" id="ARBA00007958"/>
    </source>
</evidence>
<dbReference type="GO" id="GO:0046474">
    <property type="term" value="P:glycerophospholipid biosynthetic process"/>
    <property type="evidence" value="ECO:0007669"/>
    <property type="project" value="TreeGrafter"/>
</dbReference>
<name>A0A8C6ZY51_NOTPE</name>
<accession>A0A8C6ZY51</accession>
<dbReference type="InterPro" id="IPR006353">
    <property type="entry name" value="HAD-SF_hydro_IIA_CECR5"/>
</dbReference>
<protein>
    <recommendedName>
        <fullName evidence="3">Haloacid dehalogenase-like hydrolase domain-containing 5</fullName>
    </recommendedName>
</protein>
<evidence type="ECO:0000256" key="2">
    <source>
        <dbReference type="ARBA" id="ARBA00022729"/>
    </source>
</evidence>
<proteinExistence type="inferred from homology"/>
<sequence length="544" mass="59408">MAGILEGSTAPSSTHGGYPRGKRSSLLYPRRVSQREVQLPPPPWRGAVRSTKGTGPRWEPGPSCGSHQLPARPPQVPTSSPVVTHEGETLPWEQTALAGIPSPPGEGHHTPLVAAPAAGRRQGRKAAGLAPSPLPGARVERGAAVTARALALQPPAFGFLFDIDGVLVRGSQVIPAARDAFRALSDGDGQLRVPVVFLTNAGNCLRKAKAEELSHALGLQVSPEQVILSHSPLRLFSEFHHKCVLVAGQGPVEENARNLGFKHVVTIEALRKAFPLLDMVDQSRRPKELPPPTTDFPTIEGVILFGEPVRWETSLQLIIDVLLSNGNPGAELEDIPYPHLPVLACNMDLLWMAEAKMPRFGHGTFLLCLENIYKKVTGRELKYEALIGKPSTVTYRYAEYLIKQQAEKQGWKAPIRRLYAIGDNPMSDIYGANLYNSYLKSAQQNQVEAAVKRSPVAASAQTEDQPEQREDCNISMESCESILVCTGVYRHNAEAPGNPEECVTETVFHGHRDFCFDPSLVEASYVVQDVHDAVQLAFKKENWS</sequence>
<evidence type="ECO:0000313" key="5">
    <source>
        <dbReference type="Ensembl" id="ENSNPEP00000020904.1"/>
    </source>
</evidence>
<reference evidence="5" key="2">
    <citation type="submission" date="2025-09" db="UniProtKB">
        <authorList>
            <consortium name="Ensembl"/>
        </authorList>
    </citation>
    <scope>IDENTIFICATION</scope>
</reference>
<dbReference type="NCBIfam" id="TIGR01460">
    <property type="entry name" value="HAD-SF-IIA"/>
    <property type="match status" value="1"/>
</dbReference>
<comment type="similarity">
    <text evidence="1">Belongs to the HAD-like hydrolase superfamily.</text>
</comment>
<dbReference type="Ensembl" id="ENSNPET00000021447.1">
    <property type="protein sequence ID" value="ENSNPEP00000020904.1"/>
    <property type="gene ID" value="ENSNPEG00000015527.1"/>
</dbReference>
<organism evidence="5 6">
    <name type="scientific">Nothoprocta perdicaria</name>
    <name type="common">Chilean tinamou</name>
    <name type="synonym">Crypturus perdicarius</name>
    <dbReference type="NCBI Taxonomy" id="30464"/>
    <lineage>
        <taxon>Eukaryota</taxon>
        <taxon>Metazoa</taxon>
        <taxon>Chordata</taxon>
        <taxon>Craniata</taxon>
        <taxon>Vertebrata</taxon>
        <taxon>Euteleostomi</taxon>
        <taxon>Archelosauria</taxon>
        <taxon>Archosauria</taxon>
        <taxon>Dinosauria</taxon>
        <taxon>Saurischia</taxon>
        <taxon>Theropoda</taxon>
        <taxon>Coelurosauria</taxon>
        <taxon>Aves</taxon>
        <taxon>Palaeognathae</taxon>
        <taxon>Tinamiformes</taxon>
        <taxon>Tinamidae</taxon>
        <taxon>Nothoprocta</taxon>
    </lineage>
</organism>
<dbReference type="PANTHER" id="PTHR14269">
    <property type="entry name" value="CDP-DIACYLGLYCEROL--GLYCEROL-3-PHOSPHATE 3-PHOSPHATIDYLTRANSFERASE-RELATED"/>
    <property type="match status" value="1"/>
</dbReference>
<dbReference type="InterPro" id="IPR050324">
    <property type="entry name" value="CDP-alcohol_PTase-I"/>
</dbReference>
<dbReference type="Proteomes" id="UP000694420">
    <property type="component" value="Unplaced"/>
</dbReference>
<dbReference type="InterPro" id="IPR023214">
    <property type="entry name" value="HAD_sf"/>
</dbReference>
<gene>
    <name evidence="5" type="primary">HDHD5</name>
</gene>
<reference evidence="5" key="1">
    <citation type="submission" date="2025-08" db="UniProtKB">
        <authorList>
            <consortium name="Ensembl"/>
        </authorList>
    </citation>
    <scope>IDENTIFICATION</scope>
</reference>
<feature type="region of interest" description="Disordered" evidence="4">
    <location>
        <begin position="1"/>
        <end position="85"/>
    </location>
</feature>
<dbReference type="Gene3D" id="3.40.50.1000">
    <property type="entry name" value="HAD superfamily/HAD-like"/>
    <property type="match status" value="2"/>
</dbReference>
<keyword evidence="2" id="KW-0732">Signal</keyword>
<dbReference type="FunFam" id="3.40.50.1000:FF:000081">
    <property type="entry name" value="Haloacid dehalogenase like hydrolase domain containing 5"/>
    <property type="match status" value="1"/>
</dbReference>
<dbReference type="NCBIfam" id="TIGR01456">
    <property type="entry name" value="CECR5"/>
    <property type="match status" value="1"/>
</dbReference>
<dbReference type="InterPro" id="IPR036412">
    <property type="entry name" value="HAD-like_sf"/>
</dbReference>
<dbReference type="AlphaFoldDB" id="A0A8C6ZY51"/>
<keyword evidence="6" id="KW-1185">Reference proteome</keyword>
<dbReference type="SUPFAM" id="SSF56784">
    <property type="entry name" value="HAD-like"/>
    <property type="match status" value="1"/>
</dbReference>
<evidence type="ECO:0000256" key="4">
    <source>
        <dbReference type="SAM" id="MobiDB-lite"/>
    </source>
</evidence>